<feature type="compositionally biased region" description="Basic and acidic residues" evidence="1">
    <location>
        <begin position="596"/>
        <end position="606"/>
    </location>
</feature>
<feature type="compositionally biased region" description="Basic residues" evidence="1">
    <location>
        <begin position="86"/>
        <end position="95"/>
    </location>
</feature>
<dbReference type="Proteomes" id="UP000694865">
    <property type="component" value="Unplaced"/>
</dbReference>
<dbReference type="RefSeq" id="XP_002738250.2">
    <property type="nucleotide sequence ID" value="XM_002738204.2"/>
</dbReference>
<sequence length="1544" mass="170799">MDRCTGNARGSPPVLSPQFMRRICTQCTQQLQEWNPHTKCYRCFTCVRDSGACPENICNRWGSEAWESFQQYIKIAETDRVAHSQKVARVRHRSRPGSPISSALPSSKQPSRTPSQRTFSVSPRTNAAHRNDDLRLKGSSPGRTTQLPGPTLVIGTTSSPTGTKQMGIHPGPSKGNPVLVVVTDQPQTGGPLGPTRHNHDSGNRRLPPRVGSASIGQTSPRNMAPAMGLGPPYQLARAESSAPSTFTLSTRSSRPQSPAAHRQRSGGVRNGLADALSRRLCLQNTEWQILQWVTSRLFWLWDGPKIDLFAALRNAKLPTYVTLLPTPGAWAVDALSIPWSHMDSTGKSYAVRLPGGRLQHSVLLMLKRFHVDYRSKYDVLSEKLSNLLKTKPDQMDVAVNVKCEMGLEYEASAFKKLLKYAFGLNFVKMVNVTKKVETAPDKNALPERVAQIHELPLLNQVYNIVEQHGSNGISLRTLQRMMNLGKVEIRQIGKNLLRTGTVACIPHDEGRQRTYRYVTVRNIASSQIQKDLDKAKKKSMILEMQKKGTSSVNDETGSLDLGDGSVHSTPCSTPSISPLPSAGNSRTNTPEPVEDNAAREMSDPGRSKGKMPLTTRVLKRRNIIIETVRTCRVVQGVFSLLKAVLSVEKDEGISYRCDKKSIVRLVKVLVQEGLIRQFTTIVASDDGSARNKVDFITDINIQPNDELVKSAIAQVKFRMENVIRHKQEKAEKRKQPSKAIKVTISSPKKSKKRKSDSSNDDDEREVSKTCKESPSTGKLSSVGSNGDEDKKTEEGAVRLERLKGTPKLLKDIMKVKGNYFDPQVCAEEYVALVASMKEKFSSLPANLKFDLPETIDELYKQYKLLPVGQQINFDDKVVVRTRRDIVKAQLTNLIQISLLMDSSKYNSYQVFKIYEQYSTDLLESAFNTLRNRGLVNRKRAISGCKTTRHVPFAAMSYQLSAAYQRYFLSLMPASLFLEVKTFLQKLAKSTSDPKERWVEFPNEACGGIVCTMATLMTMKKMFFDVTVPEQIVVVDSDLMENKVLSSSKQTLSNVSSDSDDDDDDDDDDVIAPVPILPSPVKTHKSTEVVNTTTVQSQSISKDNLQEPIASTSGMQPAPLLSTSSVNSGPKPAPVASTSSVNSGTQPAPVASTSTVNSGTQSTSLPSTSTVNSQNPAFDVTPRQASRSNLLLYRGHYAPGIVSKRNLNPQDNIVVNACTILVTLTSGNDGVHTCIKCENKEQEQCLVDESEESLDCVKQLMCKSLSDMCNNSIVPSEKPQLDDVVNTCKDQGYSEPVLKMLVEIYNVIESKKEFGIATRDMYQHSVISRYGMSREIVETVIKLLQDKSLIIEAGISVPTLVSVHHASPWMIHSLKLKDNSSIPSDPIHPIQSKSDPVDAPTDTPRKGRSKEKETTSVETPTSFEEGVFEPVEFLSHPWHTVEGTANETSLASMLNGLMMTIMNSPGLSEKSLLHRYQGVLYPVSVKHLFKMLIDMGCITRLARVKRKCSLFSSPWQATPDIGAEEDIYYEPTVDGVLRLAAALHQ</sequence>
<feature type="compositionally biased region" description="Polar residues" evidence="1">
    <location>
        <begin position="141"/>
        <end position="164"/>
    </location>
</feature>
<evidence type="ECO:0000259" key="2">
    <source>
        <dbReference type="Pfam" id="PF24101"/>
    </source>
</evidence>
<feature type="domain" description="GTF3C1 extended winged-helix" evidence="2">
    <location>
        <begin position="613"/>
        <end position="720"/>
    </location>
</feature>
<feature type="region of interest" description="Disordered" evidence="1">
    <location>
        <begin position="1045"/>
        <end position="1179"/>
    </location>
</feature>
<feature type="compositionally biased region" description="Polar residues" evidence="1">
    <location>
        <begin position="547"/>
        <end position="556"/>
    </location>
</feature>
<organism evidence="3 4">
    <name type="scientific">Saccoglossus kowalevskii</name>
    <name type="common">Acorn worm</name>
    <dbReference type="NCBI Taxonomy" id="10224"/>
    <lineage>
        <taxon>Eukaryota</taxon>
        <taxon>Metazoa</taxon>
        <taxon>Hemichordata</taxon>
        <taxon>Enteropneusta</taxon>
        <taxon>Harrimaniidae</taxon>
        <taxon>Saccoglossus</taxon>
    </lineage>
</organism>
<feature type="compositionally biased region" description="Polar residues" evidence="1">
    <location>
        <begin position="241"/>
        <end position="256"/>
    </location>
</feature>
<evidence type="ECO:0000256" key="1">
    <source>
        <dbReference type="SAM" id="MobiDB-lite"/>
    </source>
</evidence>
<proteinExistence type="predicted"/>
<dbReference type="InterPro" id="IPR056467">
    <property type="entry name" value="eWH_GTF3C1"/>
</dbReference>
<feature type="compositionally biased region" description="Polar residues" evidence="1">
    <location>
        <begin position="1135"/>
        <end position="1175"/>
    </location>
</feature>
<gene>
    <name evidence="4" type="primary">LOC100378181</name>
</gene>
<feature type="compositionally biased region" description="Polar residues" evidence="1">
    <location>
        <begin position="566"/>
        <end position="590"/>
    </location>
</feature>
<feature type="region of interest" description="Disordered" evidence="1">
    <location>
        <begin position="84"/>
        <end position="222"/>
    </location>
</feature>
<dbReference type="CDD" id="cd16169">
    <property type="entry name" value="Tau138_eWH"/>
    <property type="match status" value="1"/>
</dbReference>
<dbReference type="PANTHER" id="PTHR15180:SF1">
    <property type="entry name" value="GENERAL TRANSCRIPTION FACTOR 3C POLYPEPTIDE 1"/>
    <property type="match status" value="1"/>
</dbReference>
<evidence type="ECO:0000313" key="3">
    <source>
        <dbReference type="Proteomes" id="UP000694865"/>
    </source>
</evidence>
<name>A0ABM0GVJ6_SACKO</name>
<feature type="compositionally biased region" description="Polar residues" evidence="1">
    <location>
        <begin position="1045"/>
        <end position="1054"/>
    </location>
</feature>
<dbReference type="InterPro" id="IPR035625">
    <property type="entry name" value="Tfc3-like_eWH"/>
</dbReference>
<evidence type="ECO:0000313" key="4">
    <source>
        <dbReference type="RefSeq" id="XP_002738250.2"/>
    </source>
</evidence>
<feature type="region of interest" description="Disordered" evidence="1">
    <location>
        <begin position="238"/>
        <end position="269"/>
    </location>
</feature>
<feature type="compositionally biased region" description="Acidic residues" evidence="1">
    <location>
        <begin position="1057"/>
        <end position="1069"/>
    </location>
</feature>
<keyword evidence="3" id="KW-1185">Reference proteome</keyword>
<feature type="region of interest" description="Disordered" evidence="1">
    <location>
        <begin position="726"/>
        <end position="798"/>
    </location>
</feature>
<accession>A0ABM0GVJ6</accession>
<feature type="region of interest" description="Disordered" evidence="1">
    <location>
        <begin position="545"/>
        <end position="611"/>
    </location>
</feature>
<reference evidence="4" key="1">
    <citation type="submission" date="2025-08" db="UniProtKB">
        <authorList>
            <consortium name="RefSeq"/>
        </authorList>
    </citation>
    <scope>IDENTIFICATION</scope>
    <source>
        <tissue evidence="4">Testes</tissue>
    </source>
</reference>
<feature type="compositionally biased region" description="Polar residues" evidence="1">
    <location>
        <begin position="1087"/>
        <end position="1127"/>
    </location>
</feature>
<dbReference type="GeneID" id="100378181"/>
<dbReference type="InterPro" id="IPR044210">
    <property type="entry name" value="Tfc3-like"/>
</dbReference>
<feature type="compositionally biased region" description="Polar residues" evidence="1">
    <location>
        <begin position="772"/>
        <end position="784"/>
    </location>
</feature>
<dbReference type="PANTHER" id="PTHR15180">
    <property type="entry name" value="GENERAL TRANSCRIPTION FACTOR 3C POLYPEPTIDE 1"/>
    <property type="match status" value="1"/>
</dbReference>
<dbReference type="Pfam" id="PF24101">
    <property type="entry name" value="WHD_GTF3C1"/>
    <property type="match status" value="1"/>
</dbReference>
<protein>
    <submittedName>
        <fullName evidence="4">General transcription factor 3C polypeptide 1-like</fullName>
    </submittedName>
</protein>
<feature type="region of interest" description="Disordered" evidence="1">
    <location>
        <begin position="1381"/>
        <end position="1420"/>
    </location>
</feature>
<feature type="compositionally biased region" description="Polar residues" evidence="1">
    <location>
        <begin position="99"/>
        <end position="125"/>
    </location>
</feature>
<feature type="compositionally biased region" description="Basic and acidic residues" evidence="1">
    <location>
        <begin position="787"/>
        <end position="798"/>
    </location>
</feature>